<dbReference type="CDD" id="cd00093">
    <property type="entry name" value="HTH_XRE"/>
    <property type="match status" value="1"/>
</dbReference>
<dbReference type="EMBL" id="CP042243">
    <property type="protein sequence ID" value="QEK12622.1"/>
    <property type="molecule type" value="Genomic_DNA"/>
</dbReference>
<dbReference type="GO" id="GO:0003677">
    <property type="term" value="F:DNA binding"/>
    <property type="evidence" value="ECO:0007669"/>
    <property type="project" value="UniProtKB-KW"/>
</dbReference>
<dbReference type="OrthoDB" id="1911445at2"/>
<sequence length="71" mass="7942">MINEIINNLKSIRIKNRITMVELSNKTGISQKHISNIENFKTTPSIDTLQKLADGLGYKIELSLIGDKNTA</sequence>
<evidence type="ECO:0000259" key="2">
    <source>
        <dbReference type="PROSITE" id="PS50943"/>
    </source>
</evidence>
<keyword evidence="4" id="KW-1185">Reference proteome</keyword>
<dbReference type="GO" id="GO:0003700">
    <property type="term" value="F:DNA-binding transcription factor activity"/>
    <property type="evidence" value="ECO:0007669"/>
    <property type="project" value="TreeGrafter"/>
</dbReference>
<dbReference type="AlphaFoldDB" id="A0A5C0SFG5"/>
<dbReference type="InterPro" id="IPR010982">
    <property type="entry name" value="Lambda_DNA-bd_dom_sf"/>
</dbReference>
<dbReference type="GO" id="GO:0005829">
    <property type="term" value="C:cytosol"/>
    <property type="evidence" value="ECO:0007669"/>
    <property type="project" value="TreeGrafter"/>
</dbReference>
<dbReference type="PANTHER" id="PTHR46797">
    <property type="entry name" value="HTH-TYPE TRANSCRIPTIONAL REGULATOR"/>
    <property type="match status" value="1"/>
</dbReference>
<dbReference type="SMART" id="SM00530">
    <property type="entry name" value="HTH_XRE"/>
    <property type="match status" value="1"/>
</dbReference>
<evidence type="ECO:0000313" key="3">
    <source>
        <dbReference type="EMBL" id="QEK12622.1"/>
    </source>
</evidence>
<dbReference type="Proteomes" id="UP000324646">
    <property type="component" value="Chromosome"/>
</dbReference>
<keyword evidence="1" id="KW-0238">DNA-binding</keyword>
<dbReference type="Gene3D" id="1.10.260.40">
    <property type="entry name" value="lambda repressor-like DNA-binding domains"/>
    <property type="match status" value="1"/>
</dbReference>
<protein>
    <submittedName>
        <fullName evidence="3">Helix-turn-helix transcriptional regulator</fullName>
    </submittedName>
</protein>
<name>A0A5C0SFG5_CRATE</name>
<dbReference type="PROSITE" id="PS50943">
    <property type="entry name" value="HTH_CROC1"/>
    <property type="match status" value="1"/>
</dbReference>
<dbReference type="PANTHER" id="PTHR46797:SF1">
    <property type="entry name" value="METHYLPHOSPHONATE SYNTHASE"/>
    <property type="match status" value="1"/>
</dbReference>
<reference evidence="3 4" key="1">
    <citation type="submission" date="2019-07" db="EMBL/GenBank/DDBJ databases">
        <title>Complete genome of Crassaminicella thermophila SY095.</title>
        <authorList>
            <person name="Li X."/>
        </authorList>
    </citation>
    <scope>NUCLEOTIDE SEQUENCE [LARGE SCALE GENOMIC DNA]</scope>
    <source>
        <strain evidence="3 4">SY095</strain>
    </source>
</reference>
<feature type="domain" description="HTH cro/C1-type" evidence="2">
    <location>
        <begin position="9"/>
        <end position="63"/>
    </location>
</feature>
<gene>
    <name evidence="3" type="ORF">FQB35_09945</name>
</gene>
<dbReference type="RefSeq" id="WP_148809773.1">
    <property type="nucleotide sequence ID" value="NZ_CP042243.1"/>
</dbReference>
<dbReference type="SUPFAM" id="SSF47413">
    <property type="entry name" value="lambda repressor-like DNA-binding domains"/>
    <property type="match status" value="1"/>
</dbReference>
<organism evidence="3 4">
    <name type="scientific">Crassaminicella thermophila</name>
    <dbReference type="NCBI Taxonomy" id="2599308"/>
    <lineage>
        <taxon>Bacteria</taxon>
        <taxon>Bacillati</taxon>
        <taxon>Bacillota</taxon>
        <taxon>Clostridia</taxon>
        <taxon>Eubacteriales</taxon>
        <taxon>Clostridiaceae</taxon>
        <taxon>Crassaminicella</taxon>
    </lineage>
</organism>
<evidence type="ECO:0000256" key="1">
    <source>
        <dbReference type="ARBA" id="ARBA00023125"/>
    </source>
</evidence>
<dbReference type="KEGG" id="crs:FQB35_09945"/>
<accession>A0A5C0SFG5</accession>
<proteinExistence type="predicted"/>
<dbReference type="InterPro" id="IPR050807">
    <property type="entry name" value="TransReg_Diox_bact_type"/>
</dbReference>
<dbReference type="InterPro" id="IPR001387">
    <property type="entry name" value="Cro/C1-type_HTH"/>
</dbReference>
<dbReference type="Pfam" id="PF01381">
    <property type="entry name" value="HTH_3"/>
    <property type="match status" value="1"/>
</dbReference>
<evidence type="ECO:0000313" key="4">
    <source>
        <dbReference type="Proteomes" id="UP000324646"/>
    </source>
</evidence>